<feature type="domain" description="HTH iclR-type" evidence="5">
    <location>
        <begin position="37"/>
        <end position="98"/>
    </location>
</feature>
<gene>
    <name evidence="7" type="ORF">GCM10022202_21600</name>
</gene>
<keyword evidence="3" id="KW-0804">Transcription</keyword>
<dbReference type="Pfam" id="PF09339">
    <property type="entry name" value="HTH_IclR"/>
    <property type="match status" value="1"/>
</dbReference>
<keyword evidence="2" id="KW-0238">DNA-binding</keyword>
<proteinExistence type="predicted"/>
<evidence type="ECO:0000259" key="6">
    <source>
        <dbReference type="PROSITE" id="PS51078"/>
    </source>
</evidence>
<accession>A0ABP7BGT6</accession>
<feature type="domain" description="IclR-ED" evidence="6">
    <location>
        <begin position="99"/>
        <end position="278"/>
    </location>
</feature>
<protein>
    <submittedName>
        <fullName evidence="7">IclR family transcriptional regulator</fullName>
    </submittedName>
</protein>
<dbReference type="InterPro" id="IPR005471">
    <property type="entry name" value="Tscrpt_reg_IclR_N"/>
</dbReference>
<evidence type="ECO:0000313" key="7">
    <source>
        <dbReference type="EMBL" id="GAA3660374.1"/>
    </source>
</evidence>
<evidence type="ECO:0000256" key="2">
    <source>
        <dbReference type="ARBA" id="ARBA00023125"/>
    </source>
</evidence>
<evidence type="ECO:0000259" key="5">
    <source>
        <dbReference type="PROSITE" id="PS51077"/>
    </source>
</evidence>
<name>A0ABP7BGT6_9MICO</name>
<dbReference type="PROSITE" id="PS51077">
    <property type="entry name" value="HTH_ICLR"/>
    <property type="match status" value="1"/>
</dbReference>
<dbReference type="InterPro" id="IPR036390">
    <property type="entry name" value="WH_DNA-bd_sf"/>
</dbReference>
<dbReference type="InterPro" id="IPR014757">
    <property type="entry name" value="Tscrpt_reg_IclR_C"/>
</dbReference>
<dbReference type="Gene3D" id="3.30.450.40">
    <property type="match status" value="1"/>
</dbReference>
<comment type="caution">
    <text evidence="7">The sequence shown here is derived from an EMBL/GenBank/DDBJ whole genome shotgun (WGS) entry which is preliminary data.</text>
</comment>
<evidence type="ECO:0000256" key="3">
    <source>
        <dbReference type="ARBA" id="ARBA00023163"/>
    </source>
</evidence>
<dbReference type="SUPFAM" id="SSF46785">
    <property type="entry name" value="Winged helix' DNA-binding domain"/>
    <property type="match status" value="1"/>
</dbReference>
<dbReference type="InterPro" id="IPR036388">
    <property type="entry name" value="WH-like_DNA-bd_sf"/>
</dbReference>
<evidence type="ECO:0000256" key="4">
    <source>
        <dbReference type="SAM" id="MobiDB-lite"/>
    </source>
</evidence>
<dbReference type="PANTHER" id="PTHR30136:SF24">
    <property type="entry name" value="HTH-TYPE TRANSCRIPTIONAL REPRESSOR ALLR"/>
    <property type="match status" value="1"/>
</dbReference>
<keyword evidence="1" id="KW-0805">Transcription regulation</keyword>
<dbReference type="SUPFAM" id="SSF55781">
    <property type="entry name" value="GAF domain-like"/>
    <property type="match status" value="1"/>
</dbReference>
<dbReference type="SMART" id="SM00346">
    <property type="entry name" value="HTH_ICLR"/>
    <property type="match status" value="1"/>
</dbReference>
<evidence type="ECO:0000256" key="1">
    <source>
        <dbReference type="ARBA" id="ARBA00023015"/>
    </source>
</evidence>
<keyword evidence="8" id="KW-1185">Reference proteome</keyword>
<organism evidence="7 8">
    <name type="scientific">Microbacterium marinilacus</name>
    <dbReference type="NCBI Taxonomy" id="415209"/>
    <lineage>
        <taxon>Bacteria</taxon>
        <taxon>Bacillati</taxon>
        <taxon>Actinomycetota</taxon>
        <taxon>Actinomycetes</taxon>
        <taxon>Micrococcales</taxon>
        <taxon>Microbacteriaceae</taxon>
        <taxon>Microbacterium</taxon>
    </lineage>
</organism>
<dbReference type="PROSITE" id="PS51078">
    <property type="entry name" value="ICLR_ED"/>
    <property type="match status" value="1"/>
</dbReference>
<dbReference type="RefSeq" id="WP_221860611.1">
    <property type="nucleotide sequence ID" value="NZ_BAAAYV010000010.1"/>
</dbReference>
<dbReference type="Pfam" id="PF01614">
    <property type="entry name" value="IclR_C"/>
    <property type="match status" value="1"/>
</dbReference>
<evidence type="ECO:0000313" key="8">
    <source>
        <dbReference type="Proteomes" id="UP001410795"/>
    </source>
</evidence>
<sequence>MGTAAPEAGHAGADEPSADGASAEETSTDETRAGAKRTAAARMLALLEAFSRGGGALTLSEISRYADLSLTTAHRLVHEILDWGGLDIDDAGRYRLSRKFLDLASTSTQALRLRETALPHLIDLHRMTGLTVHLTTRDGGEVVYLEALRGHPNYTGENRMGGRLALHVTATGLAMLAFAPDEVLERYLAAPHRAFTSRTPVTAADIRARVEEIRRRRYAIAEGCLADGAGSVAVPLTGEDGRIEHAVGIVYRLGQAEPRRLVTLARATADRITAALVHGTASPDPRTIAYNRRKAGLA</sequence>
<dbReference type="Gene3D" id="1.10.10.10">
    <property type="entry name" value="Winged helix-like DNA-binding domain superfamily/Winged helix DNA-binding domain"/>
    <property type="match status" value="1"/>
</dbReference>
<dbReference type="EMBL" id="BAAAYV010000010">
    <property type="protein sequence ID" value="GAA3660374.1"/>
    <property type="molecule type" value="Genomic_DNA"/>
</dbReference>
<dbReference type="InterPro" id="IPR050707">
    <property type="entry name" value="HTH_MetabolicPath_Reg"/>
</dbReference>
<feature type="region of interest" description="Disordered" evidence="4">
    <location>
        <begin position="1"/>
        <end position="35"/>
    </location>
</feature>
<dbReference type="PANTHER" id="PTHR30136">
    <property type="entry name" value="HELIX-TURN-HELIX TRANSCRIPTIONAL REGULATOR, ICLR FAMILY"/>
    <property type="match status" value="1"/>
</dbReference>
<dbReference type="InterPro" id="IPR029016">
    <property type="entry name" value="GAF-like_dom_sf"/>
</dbReference>
<reference evidence="8" key="1">
    <citation type="journal article" date="2019" name="Int. J. Syst. Evol. Microbiol.">
        <title>The Global Catalogue of Microorganisms (GCM) 10K type strain sequencing project: providing services to taxonomists for standard genome sequencing and annotation.</title>
        <authorList>
            <consortium name="The Broad Institute Genomics Platform"/>
            <consortium name="The Broad Institute Genome Sequencing Center for Infectious Disease"/>
            <person name="Wu L."/>
            <person name="Ma J."/>
        </authorList>
    </citation>
    <scope>NUCLEOTIDE SEQUENCE [LARGE SCALE GENOMIC DNA]</scope>
    <source>
        <strain evidence="8">JCM 16546</strain>
    </source>
</reference>
<dbReference type="Proteomes" id="UP001410795">
    <property type="component" value="Unassembled WGS sequence"/>
</dbReference>